<dbReference type="KEGG" id="tng:GSTEN00036923G001"/>
<accession>Q4RDD1</accession>
<feature type="non-terminal residue" evidence="1">
    <location>
        <position position="38"/>
    </location>
</feature>
<sequence length="38" mass="4259">LLISQGPEMQPYVAMVLHQLVEIINRPNTPKTLLENTG</sequence>
<name>Q4RDD1_TETNG</name>
<dbReference type="EMBL" id="CAAE01016841">
    <property type="protein sequence ID" value="CAG13601.1"/>
    <property type="molecule type" value="Genomic_DNA"/>
</dbReference>
<protein>
    <submittedName>
        <fullName evidence="1">(spotted green pufferfish) hypothetical protein</fullName>
    </submittedName>
</protein>
<organism evidence="1">
    <name type="scientific">Tetraodon nigroviridis</name>
    <name type="common">Spotted green pufferfish</name>
    <name type="synonym">Chelonodon nigroviridis</name>
    <dbReference type="NCBI Taxonomy" id="99883"/>
    <lineage>
        <taxon>Eukaryota</taxon>
        <taxon>Metazoa</taxon>
        <taxon>Chordata</taxon>
        <taxon>Craniata</taxon>
        <taxon>Vertebrata</taxon>
        <taxon>Euteleostomi</taxon>
        <taxon>Actinopterygii</taxon>
        <taxon>Neopterygii</taxon>
        <taxon>Teleostei</taxon>
        <taxon>Neoteleostei</taxon>
        <taxon>Acanthomorphata</taxon>
        <taxon>Eupercaria</taxon>
        <taxon>Tetraodontiformes</taxon>
        <taxon>Tetradontoidea</taxon>
        <taxon>Tetraodontidae</taxon>
        <taxon>Tetraodon</taxon>
    </lineage>
</organism>
<gene>
    <name evidence="1" type="ORF">GSTENG00036923001</name>
</gene>
<reference evidence="1" key="1">
    <citation type="journal article" date="2004" name="Nature">
        <title>Genome duplication in the teleost fish Tetraodon nigroviridis reveals the early vertebrate proto-karyotype.</title>
        <authorList>
            <person name="Jaillon O."/>
            <person name="Aury J.-M."/>
            <person name="Brunet F."/>
            <person name="Petit J.-L."/>
            <person name="Stange-Thomann N."/>
            <person name="Mauceli E."/>
            <person name="Bouneau L."/>
            <person name="Fischer C."/>
            <person name="Ozouf-Costaz C."/>
            <person name="Bernot A."/>
            <person name="Nicaud S."/>
            <person name="Jaffe D."/>
            <person name="Fisher S."/>
            <person name="Lutfalla G."/>
            <person name="Dossat C."/>
            <person name="Segurens B."/>
            <person name="Dasilva C."/>
            <person name="Salanoubat M."/>
            <person name="Levy M."/>
            <person name="Boudet N."/>
            <person name="Castellano S."/>
            <person name="Anthouard V."/>
            <person name="Jubin C."/>
            <person name="Castelli V."/>
            <person name="Katinka M."/>
            <person name="Vacherie B."/>
            <person name="Biemont C."/>
            <person name="Skalli Z."/>
            <person name="Cattolico L."/>
            <person name="Poulain J."/>
            <person name="De Berardinis V."/>
            <person name="Cruaud C."/>
            <person name="Duprat S."/>
            <person name="Brottier P."/>
            <person name="Coutanceau J.-P."/>
            <person name="Gouzy J."/>
            <person name="Parra G."/>
            <person name="Lardier G."/>
            <person name="Chapple C."/>
            <person name="McKernan K.J."/>
            <person name="McEwan P."/>
            <person name="Bosak S."/>
            <person name="Kellis M."/>
            <person name="Volff J.-N."/>
            <person name="Guigo R."/>
            <person name="Zody M.C."/>
            <person name="Mesirov J."/>
            <person name="Lindblad-Toh K."/>
            <person name="Birren B."/>
            <person name="Nusbaum C."/>
            <person name="Kahn D."/>
            <person name="Robinson-Rechavi M."/>
            <person name="Laudet V."/>
            <person name="Schachter V."/>
            <person name="Quetier F."/>
            <person name="Saurin W."/>
            <person name="Scarpelli C."/>
            <person name="Wincker P."/>
            <person name="Lander E.S."/>
            <person name="Weissenbach J."/>
            <person name="Roest Crollius H."/>
        </authorList>
    </citation>
    <scope>NUCLEOTIDE SEQUENCE [LARGE SCALE GENOMIC DNA]</scope>
</reference>
<reference evidence="1" key="2">
    <citation type="submission" date="2004-02" db="EMBL/GenBank/DDBJ databases">
        <authorList>
            <consortium name="Genoscope"/>
            <consortium name="Whitehead Institute Centre for Genome Research"/>
        </authorList>
    </citation>
    <scope>NUCLEOTIDE SEQUENCE</scope>
</reference>
<proteinExistence type="predicted"/>
<dbReference type="Gene3D" id="1.25.10.10">
    <property type="entry name" value="Leucine-rich Repeat Variant"/>
    <property type="match status" value="1"/>
</dbReference>
<dbReference type="AlphaFoldDB" id="Q4RDD1"/>
<evidence type="ECO:0000313" key="1">
    <source>
        <dbReference type="EMBL" id="CAG13601.1"/>
    </source>
</evidence>
<feature type="non-terminal residue" evidence="1">
    <location>
        <position position="1"/>
    </location>
</feature>
<comment type="caution">
    <text evidence="1">The sequence shown here is derived from an EMBL/GenBank/DDBJ whole genome shotgun (WGS) entry which is preliminary data.</text>
</comment>
<dbReference type="OrthoDB" id="951172at2759"/>
<dbReference type="InterPro" id="IPR011989">
    <property type="entry name" value="ARM-like"/>
</dbReference>